<evidence type="ECO:0000256" key="2">
    <source>
        <dbReference type="ARBA" id="ARBA00022723"/>
    </source>
</evidence>
<dbReference type="Gene3D" id="3.90.850.10">
    <property type="entry name" value="Fumarylacetoacetase-like, C-terminal domain"/>
    <property type="match status" value="1"/>
</dbReference>
<dbReference type="SUPFAM" id="SSF56529">
    <property type="entry name" value="FAH"/>
    <property type="match status" value="1"/>
</dbReference>
<dbReference type="EMBL" id="CP022198">
    <property type="protein sequence ID" value="AXA68503.1"/>
    <property type="molecule type" value="Genomic_DNA"/>
</dbReference>
<dbReference type="InterPro" id="IPR036663">
    <property type="entry name" value="Fumarylacetoacetase_C_sf"/>
</dbReference>
<accession>A0A2Z5AE06</accession>
<evidence type="ECO:0000256" key="1">
    <source>
        <dbReference type="ARBA" id="ARBA00010715"/>
    </source>
</evidence>
<reference evidence="4 5" key="1">
    <citation type="submission" date="2017-06" db="EMBL/GenBank/DDBJ databases">
        <title>Evolution towards high GC content and high-temperature stress adaptation in endophytic Pseudomonas oryzihabitans impacted its plant-growth promoting traits.</title>
        <authorList>
            <person name="Nascimento F.X."/>
        </authorList>
    </citation>
    <scope>NUCLEOTIDE SEQUENCE [LARGE SCALE GENOMIC DNA]</scope>
    <source>
        <strain evidence="4 5">MS8</strain>
    </source>
</reference>
<dbReference type="Proteomes" id="UP000250579">
    <property type="component" value="Chromosome"/>
</dbReference>
<organism evidence="4 5">
    <name type="scientific">Pseudomonas oryzihabitans</name>
    <dbReference type="NCBI Taxonomy" id="47885"/>
    <lineage>
        <taxon>Bacteria</taxon>
        <taxon>Pseudomonadati</taxon>
        <taxon>Pseudomonadota</taxon>
        <taxon>Gammaproteobacteria</taxon>
        <taxon>Pseudomonadales</taxon>
        <taxon>Pseudomonadaceae</taxon>
        <taxon>Pseudomonas</taxon>
    </lineage>
</organism>
<comment type="similarity">
    <text evidence="1">Belongs to the hydratase/decarboxylase family.</text>
</comment>
<protein>
    <submittedName>
        <fullName evidence="4">Fumarylacetoacetate hydrolase</fullName>
    </submittedName>
</protein>
<gene>
    <name evidence="4" type="ORF">CE139_22745</name>
</gene>
<dbReference type="InterPro" id="IPR011234">
    <property type="entry name" value="Fumarylacetoacetase-like_C"/>
</dbReference>
<evidence type="ECO:0000313" key="4">
    <source>
        <dbReference type="EMBL" id="AXA68503.1"/>
    </source>
</evidence>
<evidence type="ECO:0000313" key="5">
    <source>
        <dbReference type="Proteomes" id="UP000250579"/>
    </source>
</evidence>
<dbReference type="Pfam" id="PF01557">
    <property type="entry name" value="FAA_hydrolase"/>
    <property type="match status" value="1"/>
</dbReference>
<keyword evidence="4" id="KW-0378">Hydrolase</keyword>
<feature type="domain" description="Fumarylacetoacetase-like C-terminal" evidence="3">
    <location>
        <begin position="57"/>
        <end position="233"/>
    </location>
</feature>
<dbReference type="GO" id="GO:0018773">
    <property type="term" value="F:acetylpyruvate hydrolase activity"/>
    <property type="evidence" value="ECO:0007669"/>
    <property type="project" value="TreeGrafter"/>
</dbReference>
<proteinExistence type="inferred from homology"/>
<dbReference type="PANTHER" id="PTHR11820">
    <property type="entry name" value="ACYLPYRUVASE"/>
    <property type="match status" value="1"/>
</dbReference>
<keyword evidence="2" id="KW-0479">Metal-binding</keyword>
<sequence>MLVDATASFASPLPPLPAPPPPASIAIAGHGERFFVGRVFCLGRNYGWDGTPAVRGATPLYFMKPANAVMDARGEVPFPPATTEFCHEVELVVAIGRGGFRIPVATALEHVWGYAVGLDMTRRDLQARAKAEGQSWEAAKGFDGAAPIGPLFPVAQCGHPIQGAIWLAVNGEERQRADLGELIWSVAEAISLLSGYLPLQPGDLLMTGTPPGVTPLAAGDVITASIAGLGRLDLVVGHPPQPWNPGEQQ</sequence>
<evidence type="ECO:0000259" key="3">
    <source>
        <dbReference type="Pfam" id="PF01557"/>
    </source>
</evidence>
<dbReference type="GO" id="GO:0046872">
    <property type="term" value="F:metal ion binding"/>
    <property type="evidence" value="ECO:0007669"/>
    <property type="project" value="UniProtKB-KW"/>
</dbReference>
<dbReference type="PANTHER" id="PTHR11820:SF90">
    <property type="entry name" value="FLUTATHIONE S-TRANSFERASE"/>
    <property type="match status" value="1"/>
</dbReference>
<dbReference type="AlphaFoldDB" id="A0A2Z5AE06"/>
<dbReference type="RefSeq" id="WP_208692544.1">
    <property type="nucleotide sequence ID" value="NZ_CP022198.1"/>
</dbReference>
<name>A0A2Z5AE06_9PSED</name>